<dbReference type="GeneID" id="27723860"/>
<dbReference type="InterPro" id="IPR051490">
    <property type="entry name" value="THEM6_lcsJ_thioesterase"/>
</dbReference>
<reference evidence="2 3" key="1">
    <citation type="journal article" date="2014" name="Genome Announc.">
        <title>Draft genome sequence of the pathogenic fungus Scedosporium apiospermum.</title>
        <authorList>
            <person name="Vandeputte P."/>
            <person name="Ghamrawi S."/>
            <person name="Rechenmann M."/>
            <person name="Iltis A."/>
            <person name="Giraud S."/>
            <person name="Fleury M."/>
            <person name="Thornton C."/>
            <person name="Delhaes L."/>
            <person name="Meyer W."/>
            <person name="Papon N."/>
            <person name="Bouchara J.P."/>
        </authorList>
    </citation>
    <scope>NUCLEOTIDE SEQUENCE [LARGE SCALE GENOMIC DNA]</scope>
    <source>
        <strain evidence="2 3">IHEM 14462</strain>
    </source>
</reference>
<name>A0A084G7M4_PSEDA</name>
<evidence type="ECO:0008006" key="4">
    <source>
        <dbReference type="Google" id="ProtNLM"/>
    </source>
</evidence>
<organism evidence="2 3">
    <name type="scientific">Pseudallescheria apiosperma</name>
    <name type="common">Scedosporium apiospermum</name>
    <dbReference type="NCBI Taxonomy" id="563466"/>
    <lineage>
        <taxon>Eukaryota</taxon>
        <taxon>Fungi</taxon>
        <taxon>Dikarya</taxon>
        <taxon>Ascomycota</taxon>
        <taxon>Pezizomycotina</taxon>
        <taxon>Sordariomycetes</taxon>
        <taxon>Hypocreomycetidae</taxon>
        <taxon>Microascales</taxon>
        <taxon>Microascaceae</taxon>
        <taxon>Scedosporium</taxon>
    </lineage>
</organism>
<dbReference type="OrthoDB" id="265761at2759"/>
<evidence type="ECO:0000313" key="3">
    <source>
        <dbReference type="Proteomes" id="UP000028545"/>
    </source>
</evidence>
<sequence>MVAMVSPVDWISAVWRSALSQVNLKTIVVLYILLNMKSLHFMWHVRFIKILIRRMTDPADKHLSPRCLFLPAISSTRSPLLECDYNIHKSNSTYFSDLDMSRGHLTLVLFRKLFNPIPGPNKRIAVLSGVQCVYRKEIKPYEPYEIWTRVLTWDDKWLYVVSHFVEKGRYAHKEYVMQPGSRPPKRRRNLQPKAPPKTVYASCISRYVFKHVRKTLPPEDVLRECGLLPEEGSSEGAMSLEEIEAVRQKCLPIAKLEDGWDAVHELFDGDETAALGRYTDLFWK</sequence>
<proteinExistence type="inferred from homology"/>
<dbReference type="KEGG" id="sapo:SAPIO_CDS4788"/>
<comment type="similarity">
    <text evidence="1">Belongs to the lcsJ thioesterase family.</text>
</comment>
<evidence type="ECO:0000256" key="1">
    <source>
        <dbReference type="ARBA" id="ARBA00038476"/>
    </source>
</evidence>
<dbReference type="OMA" id="LMECDIN"/>
<dbReference type="RefSeq" id="XP_016643135.1">
    <property type="nucleotide sequence ID" value="XM_016787256.1"/>
</dbReference>
<accession>A0A084G7M4</accession>
<evidence type="ECO:0000313" key="2">
    <source>
        <dbReference type="EMBL" id="KEZ43336.1"/>
    </source>
</evidence>
<dbReference type="PANTHER" id="PTHR12475">
    <property type="match status" value="1"/>
</dbReference>
<gene>
    <name evidence="2" type="ORF">SAPIO_CDS4788</name>
</gene>
<comment type="caution">
    <text evidence="2">The sequence shown here is derived from an EMBL/GenBank/DDBJ whole genome shotgun (WGS) entry which is preliminary data.</text>
</comment>
<protein>
    <recommendedName>
        <fullName evidence="4">Capsule polysaccharide biosynthesis protein</fullName>
    </recommendedName>
</protein>
<dbReference type="EMBL" id="JOWA01000094">
    <property type="protein sequence ID" value="KEZ43336.1"/>
    <property type="molecule type" value="Genomic_DNA"/>
</dbReference>
<dbReference type="Proteomes" id="UP000028545">
    <property type="component" value="Unassembled WGS sequence"/>
</dbReference>
<dbReference type="InterPro" id="IPR029069">
    <property type="entry name" value="HotDog_dom_sf"/>
</dbReference>
<dbReference type="HOGENOM" id="CLU_040660_1_0_1"/>
<keyword evidence="3" id="KW-1185">Reference proteome</keyword>
<dbReference type="AlphaFoldDB" id="A0A084G7M4"/>
<dbReference type="SUPFAM" id="SSF54637">
    <property type="entry name" value="Thioesterase/thiol ester dehydrase-isomerase"/>
    <property type="match status" value="1"/>
</dbReference>
<dbReference type="Pfam" id="PF13279">
    <property type="entry name" value="4HBT_2"/>
    <property type="match status" value="1"/>
</dbReference>
<dbReference type="VEuPathDB" id="FungiDB:SAPIO_CDS4788"/>
<dbReference type="PANTHER" id="PTHR12475:SF4">
    <property type="entry name" value="PROTEIN THEM6"/>
    <property type="match status" value="1"/>
</dbReference>
<dbReference type="CDD" id="cd00586">
    <property type="entry name" value="4HBT"/>
    <property type="match status" value="1"/>
</dbReference>